<reference evidence="2" key="1">
    <citation type="journal article" date="2022" name="Nat. Commun.">
        <title>Chromosome evolution and the genetic basis of agronomically important traits in greater yam.</title>
        <authorList>
            <person name="Bredeson J.V."/>
            <person name="Lyons J.B."/>
            <person name="Oniyinde I.O."/>
            <person name="Okereke N.R."/>
            <person name="Kolade O."/>
            <person name="Nnabue I."/>
            <person name="Nwadili C.O."/>
            <person name="Hribova E."/>
            <person name="Parker M."/>
            <person name="Nwogha J."/>
            <person name="Shu S."/>
            <person name="Carlson J."/>
            <person name="Kariba R."/>
            <person name="Muthemba S."/>
            <person name="Knop K."/>
            <person name="Barton G.J."/>
            <person name="Sherwood A.V."/>
            <person name="Lopez-Montes A."/>
            <person name="Asiedu R."/>
            <person name="Jamnadass R."/>
            <person name="Muchugi A."/>
            <person name="Goodstein D."/>
            <person name="Egesi C.N."/>
            <person name="Featherston J."/>
            <person name="Asfaw A."/>
            <person name="Simpson G.G."/>
            <person name="Dolezel J."/>
            <person name="Hendre P.S."/>
            <person name="Van Deynze A."/>
            <person name="Kumar P.L."/>
            <person name="Obidiegwu J.E."/>
            <person name="Bhattacharjee R."/>
            <person name="Rokhsar D.S."/>
        </authorList>
    </citation>
    <scope>NUCLEOTIDE SEQUENCE [LARGE SCALE GENOMIC DNA]</scope>
    <source>
        <strain evidence="2">cv. TDa95/00328</strain>
    </source>
</reference>
<name>A0ACB7UGZ8_DIOAL</name>
<accession>A0ACB7UGZ8</accession>
<dbReference type="EMBL" id="CM037026">
    <property type="protein sequence ID" value="KAH7659530.1"/>
    <property type="molecule type" value="Genomic_DNA"/>
</dbReference>
<protein>
    <submittedName>
        <fullName evidence="1">Uncharacterized protein</fullName>
    </submittedName>
</protein>
<dbReference type="Proteomes" id="UP000827976">
    <property type="component" value="Chromosome 16"/>
</dbReference>
<evidence type="ECO:0000313" key="1">
    <source>
        <dbReference type="EMBL" id="KAH7659530.1"/>
    </source>
</evidence>
<organism evidence="1 2">
    <name type="scientific">Dioscorea alata</name>
    <name type="common">Purple yam</name>
    <dbReference type="NCBI Taxonomy" id="55571"/>
    <lineage>
        <taxon>Eukaryota</taxon>
        <taxon>Viridiplantae</taxon>
        <taxon>Streptophyta</taxon>
        <taxon>Embryophyta</taxon>
        <taxon>Tracheophyta</taxon>
        <taxon>Spermatophyta</taxon>
        <taxon>Magnoliopsida</taxon>
        <taxon>Liliopsida</taxon>
        <taxon>Dioscoreales</taxon>
        <taxon>Dioscoreaceae</taxon>
        <taxon>Dioscorea</taxon>
    </lineage>
</organism>
<proteinExistence type="predicted"/>
<comment type="caution">
    <text evidence="1">The sequence shown here is derived from an EMBL/GenBank/DDBJ whole genome shotgun (WGS) entry which is preliminary data.</text>
</comment>
<sequence length="306" mass="34364">MSGMATTRSASPIRDGGVDAAPLLGPRGGGGEERGGRRMGRRPSLRGAARFLRRASSRRMMREPSMLVRETAAEQLEERQSDWAYSRPVVFLDVLWNMAFVGVAVGVLILSRDEKPVMPLRLWVGGYALQCLLHMVCVLIEYRRRNHSRGEGSGSGSGSGSRSRGSSGPSSPRVVDDSSGYGVEQGQEEERTSIAKHLESANTMFSFIWWIIGFYWVSAGGQALTRFPLFSWHLMCSLLYSVSHLLVLSELLFVAVYHASLQFYMLWRISRKEHPRRTSINFQNTNFEELDLLKNLVVRYLVLSVE</sequence>
<keyword evidence="2" id="KW-1185">Reference proteome</keyword>
<evidence type="ECO:0000313" key="2">
    <source>
        <dbReference type="Proteomes" id="UP000827976"/>
    </source>
</evidence>
<gene>
    <name evidence="1" type="ORF">IHE45_16G036700</name>
</gene>